<dbReference type="GO" id="GO:0010468">
    <property type="term" value="P:regulation of gene expression"/>
    <property type="evidence" value="ECO:0007669"/>
    <property type="project" value="TreeGrafter"/>
</dbReference>
<dbReference type="GO" id="GO:0005634">
    <property type="term" value="C:nucleus"/>
    <property type="evidence" value="ECO:0007669"/>
    <property type="project" value="TreeGrafter"/>
</dbReference>
<evidence type="ECO:0000256" key="3">
    <source>
        <dbReference type="ARBA" id="ARBA00022527"/>
    </source>
</evidence>
<gene>
    <name evidence="14" type="ORF">CEUSTIGMA_g9099.t1</name>
</gene>
<dbReference type="EC" id="2.7.11.22" evidence="2"/>
<dbReference type="GO" id="GO:0030332">
    <property type="term" value="F:cyclin binding"/>
    <property type="evidence" value="ECO:0007669"/>
    <property type="project" value="TreeGrafter"/>
</dbReference>
<dbReference type="SUPFAM" id="SSF56112">
    <property type="entry name" value="Protein kinase-like (PK-like)"/>
    <property type="match status" value="1"/>
</dbReference>
<dbReference type="Pfam" id="PF00069">
    <property type="entry name" value="Pkinase"/>
    <property type="match status" value="1"/>
</dbReference>
<dbReference type="InterPro" id="IPR050108">
    <property type="entry name" value="CDK"/>
</dbReference>
<dbReference type="SMART" id="SM00220">
    <property type="entry name" value="S_TKc"/>
    <property type="match status" value="1"/>
</dbReference>
<dbReference type="AlphaFoldDB" id="A0A250XF29"/>
<accession>A0A250XF29</accession>
<name>A0A250XF29_9CHLO</name>
<dbReference type="PANTHER" id="PTHR24056:SF548">
    <property type="entry name" value="CYCLIN-DEPENDENT KINASE A-1"/>
    <property type="match status" value="1"/>
</dbReference>
<dbReference type="GO" id="GO:0010389">
    <property type="term" value="P:regulation of G2/M transition of mitotic cell cycle"/>
    <property type="evidence" value="ECO:0007669"/>
    <property type="project" value="TreeGrafter"/>
</dbReference>
<keyword evidence="5" id="KW-0808">Transferase</keyword>
<keyword evidence="3 12" id="KW-0723">Serine/threonine-protein kinase</keyword>
<dbReference type="GO" id="GO:0004693">
    <property type="term" value="F:cyclin-dependent protein serine/threonine kinase activity"/>
    <property type="evidence" value="ECO:0007669"/>
    <property type="project" value="UniProtKB-EC"/>
</dbReference>
<comment type="caution">
    <text evidence="14">The sequence shown here is derived from an EMBL/GenBank/DDBJ whole genome shotgun (WGS) entry which is preliminary data.</text>
</comment>
<dbReference type="GO" id="GO:0005524">
    <property type="term" value="F:ATP binding"/>
    <property type="evidence" value="ECO:0007669"/>
    <property type="project" value="UniProtKB-UniRule"/>
</dbReference>
<dbReference type="InterPro" id="IPR000719">
    <property type="entry name" value="Prot_kinase_dom"/>
</dbReference>
<dbReference type="PANTHER" id="PTHR24056">
    <property type="entry name" value="CELL DIVISION PROTEIN KINASE"/>
    <property type="match status" value="1"/>
</dbReference>
<dbReference type="PROSITE" id="PS50011">
    <property type="entry name" value="PROTEIN_KINASE_DOM"/>
    <property type="match status" value="1"/>
</dbReference>
<keyword evidence="8 11" id="KW-0067">ATP-binding</keyword>
<comment type="catalytic activity">
    <reaction evidence="10">
        <text>L-seryl-[protein] + ATP = O-phospho-L-seryl-[protein] + ADP + H(+)</text>
        <dbReference type="Rhea" id="RHEA:17989"/>
        <dbReference type="Rhea" id="RHEA-COMP:9863"/>
        <dbReference type="Rhea" id="RHEA-COMP:11604"/>
        <dbReference type="ChEBI" id="CHEBI:15378"/>
        <dbReference type="ChEBI" id="CHEBI:29999"/>
        <dbReference type="ChEBI" id="CHEBI:30616"/>
        <dbReference type="ChEBI" id="CHEBI:83421"/>
        <dbReference type="ChEBI" id="CHEBI:456216"/>
        <dbReference type="EC" id="2.7.11.22"/>
    </reaction>
</comment>
<dbReference type="InterPro" id="IPR008271">
    <property type="entry name" value="Ser/Thr_kinase_AS"/>
</dbReference>
<feature type="domain" description="Protein kinase" evidence="13">
    <location>
        <begin position="101"/>
        <end position="421"/>
    </location>
</feature>
<keyword evidence="7" id="KW-0418">Kinase</keyword>
<dbReference type="GO" id="GO:0005737">
    <property type="term" value="C:cytoplasm"/>
    <property type="evidence" value="ECO:0007669"/>
    <property type="project" value="TreeGrafter"/>
</dbReference>
<dbReference type="EMBL" id="BEGY01000069">
    <property type="protein sequence ID" value="GAX81671.1"/>
    <property type="molecule type" value="Genomic_DNA"/>
</dbReference>
<evidence type="ECO:0000256" key="8">
    <source>
        <dbReference type="ARBA" id="ARBA00022840"/>
    </source>
</evidence>
<keyword evidence="15" id="KW-1185">Reference proteome</keyword>
<evidence type="ECO:0000256" key="9">
    <source>
        <dbReference type="ARBA" id="ARBA00047811"/>
    </source>
</evidence>
<dbReference type="PROSITE" id="PS00107">
    <property type="entry name" value="PROTEIN_KINASE_ATP"/>
    <property type="match status" value="1"/>
</dbReference>
<dbReference type="Gene3D" id="1.10.510.10">
    <property type="entry name" value="Transferase(Phosphotransferase) domain 1"/>
    <property type="match status" value="1"/>
</dbReference>
<organism evidence="14 15">
    <name type="scientific">Chlamydomonas eustigma</name>
    <dbReference type="NCBI Taxonomy" id="1157962"/>
    <lineage>
        <taxon>Eukaryota</taxon>
        <taxon>Viridiplantae</taxon>
        <taxon>Chlorophyta</taxon>
        <taxon>core chlorophytes</taxon>
        <taxon>Chlorophyceae</taxon>
        <taxon>CS clade</taxon>
        <taxon>Chlamydomonadales</taxon>
        <taxon>Chlamydomonadaceae</taxon>
        <taxon>Chlamydomonas</taxon>
    </lineage>
</organism>
<sequence length="423" mass="47507">MMFRHHRPNLEVEDSAATVTELLHELKSLKAVAMETELANSWLSPKLSVILSGTSPESQGTSELALLLKENGWDQITGKFKIDQGHLDLVKFIGQLQKWLYPRAQQLGSGTYSVVYKAQNRETLEPLAVKKLVQLSNVANSGLPASVVREISILMEMRHDNIVQLKDIITNNLESSPVYLVLEYLECDLRMYMSACMAPPPLHVVKDIMHQIIKGVEHVHRNLVLHRDLKPENILIDRQLSRSPQSSDANITADTSTAASLNEYGQGNGEGRLVVKLADFGLARQYLIQHQAYTGKVVTLYYRAPELLLGLNSYSTAVDMWSVGCIMAELLNLEFLFKADDELGLLREIFKKLGSPSTEEWPDFHSSGHGSRWSHELGSPVHTICPRMAHDRHGLDLLSRLLSLNPVNRINAQQALAHPWFEN</sequence>
<comment type="similarity">
    <text evidence="1">Belongs to the protein kinase superfamily. CMGC Ser/Thr protein kinase family. CDC2/CDKX subfamily.</text>
</comment>
<evidence type="ECO:0000259" key="13">
    <source>
        <dbReference type="PROSITE" id="PS50011"/>
    </source>
</evidence>
<evidence type="ECO:0000256" key="11">
    <source>
        <dbReference type="PROSITE-ProRule" id="PRU10141"/>
    </source>
</evidence>
<dbReference type="GO" id="GO:0007165">
    <property type="term" value="P:signal transduction"/>
    <property type="evidence" value="ECO:0007669"/>
    <property type="project" value="TreeGrafter"/>
</dbReference>
<proteinExistence type="inferred from homology"/>
<evidence type="ECO:0000256" key="2">
    <source>
        <dbReference type="ARBA" id="ARBA00012425"/>
    </source>
</evidence>
<keyword evidence="6 11" id="KW-0547">Nucleotide-binding</keyword>
<evidence type="ECO:0000256" key="4">
    <source>
        <dbReference type="ARBA" id="ARBA00022553"/>
    </source>
</evidence>
<comment type="catalytic activity">
    <reaction evidence="9">
        <text>L-threonyl-[protein] + ATP = O-phospho-L-threonyl-[protein] + ADP + H(+)</text>
        <dbReference type="Rhea" id="RHEA:46608"/>
        <dbReference type="Rhea" id="RHEA-COMP:11060"/>
        <dbReference type="Rhea" id="RHEA-COMP:11605"/>
        <dbReference type="ChEBI" id="CHEBI:15378"/>
        <dbReference type="ChEBI" id="CHEBI:30013"/>
        <dbReference type="ChEBI" id="CHEBI:30616"/>
        <dbReference type="ChEBI" id="CHEBI:61977"/>
        <dbReference type="ChEBI" id="CHEBI:456216"/>
        <dbReference type="EC" id="2.7.11.22"/>
    </reaction>
</comment>
<evidence type="ECO:0000313" key="15">
    <source>
        <dbReference type="Proteomes" id="UP000232323"/>
    </source>
</evidence>
<evidence type="ECO:0000256" key="10">
    <source>
        <dbReference type="ARBA" id="ARBA00048367"/>
    </source>
</evidence>
<dbReference type="PROSITE" id="PS00108">
    <property type="entry name" value="PROTEIN_KINASE_ST"/>
    <property type="match status" value="1"/>
</dbReference>
<dbReference type="Gene3D" id="3.30.200.20">
    <property type="entry name" value="Phosphorylase Kinase, domain 1"/>
    <property type="match status" value="1"/>
</dbReference>
<protein>
    <recommendedName>
        <fullName evidence="2">cyclin-dependent kinase</fullName>
        <ecNumber evidence="2">2.7.11.22</ecNumber>
    </recommendedName>
</protein>
<feature type="binding site" evidence="11">
    <location>
        <position position="131"/>
    </location>
    <ligand>
        <name>ATP</name>
        <dbReference type="ChEBI" id="CHEBI:30616"/>
    </ligand>
</feature>
<dbReference type="Proteomes" id="UP000232323">
    <property type="component" value="Unassembled WGS sequence"/>
</dbReference>
<evidence type="ECO:0000256" key="12">
    <source>
        <dbReference type="RuleBase" id="RU000304"/>
    </source>
</evidence>
<evidence type="ECO:0000313" key="14">
    <source>
        <dbReference type="EMBL" id="GAX81671.1"/>
    </source>
</evidence>
<evidence type="ECO:0000256" key="1">
    <source>
        <dbReference type="ARBA" id="ARBA00006485"/>
    </source>
</evidence>
<dbReference type="STRING" id="1157962.A0A250XF29"/>
<dbReference type="InterPro" id="IPR017441">
    <property type="entry name" value="Protein_kinase_ATP_BS"/>
</dbReference>
<dbReference type="GO" id="GO:0000082">
    <property type="term" value="P:G1/S transition of mitotic cell cycle"/>
    <property type="evidence" value="ECO:0007669"/>
    <property type="project" value="TreeGrafter"/>
</dbReference>
<dbReference type="GO" id="GO:0000307">
    <property type="term" value="C:cyclin-dependent protein kinase holoenzyme complex"/>
    <property type="evidence" value="ECO:0007669"/>
    <property type="project" value="TreeGrafter"/>
</dbReference>
<dbReference type="OrthoDB" id="1732493at2759"/>
<evidence type="ECO:0000256" key="5">
    <source>
        <dbReference type="ARBA" id="ARBA00022679"/>
    </source>
</evidence>
<dbReference type="GO" id="GO:0051445">
    <property type="term" value="P:regulation of meiotic cell cycle"/>
    <property type="evidence" value="ECO:0007669"/>
    <property type="project" value="TreeGrafter"/>
</dbReference>
<evidence type="ECO:0000256" key="7">
    <source>
        <dbReference type="ARBA" id="ARBA00022777"/>
    </source>
</evidence>
<keyword evidence="4" id="KW-0597">Phosphoprotein</keyword>
<reference evidence="14 15" key="1">
    <citation type="submission" date="2017-08" db="EMBL/GenBank/DDBJ databases">
        <title>Acidophilic green algal genome provides insights into adaptation to an acidic environment.</title>
        <authorList>
            <person name="Hirooka S."/>
            <person name="Hirose Y."/>
            <person name="Kanesaki Y."/>
            <person name="Higuchi S."/>
            <person name="Fujiwara T."/>
            <person name="Onuma R."/>
            <person name="Era A."/>
            <person name="Ohbayashi R."/>
            <person name="Uzuka A."/>
            <person name="Nozaki H."/>
            <person name="Yoshikawa H."/>
            <person name="Miyagishima S.Y."/>
        </authorList>
    </citation>
    <scope>NUCLEOTIDE SEQUENCE [LARGE SCALE GENOMIC DNA]</scope>
    <source>
        <strain evidence="14 15">NIES-2499</strain>
    </source>
</reference>
<evidence type="ECO:0000256" key="6">
    <source>
        <dbReference type="ARBA" id="ARBA00022741"/>
    </source>
</evidence>
<dbReference type="InterPro" id="IPR011009">
    <property type="entry name" value="Kinase-like_dom_sf"/>
</dbReference>